<proteinExistence type="predicted"/>
<dbReference type="AlphaFoldDB" id="A0AAV5JFX5"/>
<evidence type="ECO:0000313" key="2">
    <source>
        <dbReference type="Proteomes" id="UP001054252"/>
    </source>
</evidence>
<accession>A0AAV5JFX5</accession>
<gene>
    <name evidence="1" type="ORF">SLEP1_g22263</name>
</gene>
<evidence type="ECO:0000313" key="1">
    <source>
        <dbReference type="EMBL" id="GKV10970.1"/>
    </source>
</evidence>
<reference evidence="1 2" key="1">
    <citation type="journal article" date="2021" name="Commun. Biol.">
        <title>The genome of Shorea leprosula (Dipterocarpaceae) highlights the ecological relevance of drought in aseasonal tropical rainforests.</title>
        <authorList>
            <person name="Ng K.K.S."/>
            <person name="Kobayashi M.J."/>
            <person name="Fawcett J.A."/>
            <person name="Hatakeyama M."/>
            <person name="Paape T."/>
            <person name="Ng C.H."/>
            <person name="Ang C.C."/>
            <person name="Tnah L.H."/>
            <person name="Lee C.T."/>
            <person name="Nishiyama T."/>
            <person name="Sese J."/>
            <person name="O'Brien M.J."/>
            <person name="Copetti D."/>
            <person name="Mohd Noor M.I."/>
            <person name="Ong R.C."/>
            <person name="Putra M."/>
            <person name="Sireger I.Z."/>
            <person name="Indrioko S."/>
            <person name="Kosugi Y."/>
            <person name="Izuno A."/>
            <person name="Isagi Y."/>
            <person name="Lee S.L."/>
            <person name="Shimizu K.K."/>
        </authorList>
    </citation>
    <scope>NUCLEOTIDE SEQUENCE [LARGE SCALE GENOMIC DNA]</scope>
    <source>
        <strain evidence="1">214</strain>
    </source>
</reference>
<comment type="caution">
    <text evidence="1">The sequence shown here is derived from an EMBL/GenBank/DDBJ whole genome shotgun (WGS) entry which is preliminary data.</text>
</comment>
<protein>
    <submittedName>
        <fullName evidence="1">Uncharacterized protein</fullName>
    </submittedName>
</protein>
<dbReference type="Proteomes" id="UP001054252">
    <property type="component" value="Unassembled WGS sequence"/>
</dbReference>
<keyword evidence="2" id="KW-1185">Reference proteome</keyword>
<name>A0AAV5JFX5_9ROSI</name>
<dbReference type="EMBL" id="BPVZ01000033">
    <property type="protein sequence ID" value="GKV10970.1"/>
    <property type="molecule type" value="Genomic_DNA"/>
</dbReference>
<organism evidence="1 2">
    <name type="scientific">Rubroshorea leprosula</name>
    <dbReference type="NCBI Taxonomy" id="152421"/>
    <lineage>
        <taxon>Eukaryota</taxon>
        <taxon>Viridiplantae</taxon>
        <taxon>Streptophyta</taxon>
        <taxon>Embryophyta</taxon>
        <taxon>Tracheophyta</taxon>
        <taxon>Spermatophyta</taxon>
        <taxon>Magnoliopsida</taxon>
        <taxon>eudicotyledons</taxon>
        <taxon>Gunneridae</taxon>
        <taxon>Pentapetalae</taxon>
        <taxon>rosids</taxon>
        <taxon>malvids</taxon>
        <taxon>Malvales</taxon>
        <taxon>Dipterocarpaceae</taxon>
        <taxon>Rubroshorea</taxon>
    </lineage>
</organism>
<sequence length="68" mass="7976">MLAVKELLNPLLVKAFSMDEYFKSVLTDKDSHLTRYESIFQLLKAENQTRLWECKERSKHGCQTIDKG</sequence>